<reference evidence="1 2" key="1">
    <citation type="submission" date="2019-03" db="EMBL/GenBank/DDBJ databases">
        <title>First draft genome of Liparis tanakae, snailfish: a comprehensive survey of snailfish specific genes.</title>
        <authorList>
            <person name="Kim W."/>
            <person name="Song I."/>
            <person name="Jeong J.-H."/>
            <person name="Kim D."/>
            <person name="Kim S."/>
            <person name="Ryu S."/>
            <person name="Song J.Y."/>
            <person name="Lee S.K."/>
        </authorList>
    </citation>
    <scope>NUCLEOTIDE SEQUENCE [LARGE SCALE GENOMIC DNA]</scope>
    <source>
        <tissue evidence="1">Muscle</tissue>
    </source>
</reference>
<dbReference type="Gene3D" id="1.25.40.20">
    <property type="entry name" value="Ankyrin repeat-containing domain"/>
    <property type="match status" value="1"/>
</dbReference>
<comment type="caution">
    <text evidence="1">The sequence shown here is derived from an EMBL/GenBank/DDBJ whole genome shotgun (WGS) entry which is preliminary data.</text>
</comment>
<dbReference type="InterPro" id="IPR036770">
    <property type="entry name" value="Ankyrin_rpt-contain_sf"/>
</dbReference>
<dbReference type="GO" id="GO:0003712">
    <property type="term" value="F:transcription coregulator activity"/>
    <property type="evidence" value="ECO:0007669"/>
    <property type="project" value="TreeGrafter"/>
</dbReference>
<dbReference type="Proteomes" id="UP000314294">
    <property type="component" value="Unassembled WGS sequence"/>
</dbReference>
<dbReference type="InterPro" id="IPR002110">
    <property type="entry name" value="Ankyrin_rpt"/>
</dbReference>
<dbReference type="PANTHER" id="PTHR23335:SF9">
    <property type="entry name" value="CALMODULIN-BINDING TRANSCRIPTION ACTIVATOR 2"/>
    <property type="match status" value="1"/>
</dbReference>
<dbReference type="SUPFAM" id="SSF48403">
    <property type="entry name" value="Ankyrin repeat"/>
    <property type="match status" value="1"/>
</dbReference>
<evidence type="ECO:0000313" key="1">
    <source>
        <dbReference type="EMBL" id="TNN23053.1"/>
    </source>
</evidence>
<sequence>MMAQPCWASSNQLVHSKNSRGMTLLHLAAAQGYAGLIRTLVRWRTKHADSMDLELEADPLNVDHFSCTPLMWACALGHAEAALVLHRWDPRALNIPDSLGRLPLTIARSRGHTRLAELLEQLAPPPDATWDRWTPEPPAGGRGH</sequence>
<organism evidence="1 2">
    <name type="scientific">Liparis tanakae</name>
    <name type="common">Tanaka's snailfish</name>
    <dbReference type="NCBI Taxonomy" id="230148"/>
    <lineage>
        <taxon>Eukaryota</taxon>
        <taxon>Metazoa</taxon>
        <taxon>Chordata</taxon>
        <taxon>Craniata</taxon>
        <taxon>Vertebrata</taxon>
        <taxon>Euteleostomi</taxon>
        <taxon>Actinopterygii</taxon>
        <taxon>Neopterygii</taxon>
        <taxon>Teleostei</taxon>
        <taxon>Neoteleostei</taxon>
        <taxon>Acanthomorphata</taxon>
        <taxon>Eupercaria</taxon>
        <taxon>Perciformes</taxon>
        <taxon>Cottioidei</taxon>
        <taxon>Cottales</taxon>
        <taxon>Liparidae</taxon>
        <taxon>Liparis</taxon>
    </lineage>
</organism>
<dbReference type="GO" id="GO:0005634">
    <property type="term" value="C:nucleus"/>
    <property type="evidence" value="ECO:0007669"/>
    <property type="project" value="TreeGrafter"/>
</dbReference>
<gene>
    <name evidence="1" type="primary">CAMTA1_3</name>
    <name evidence="1" type="ORF">EYF80_066830</name>
</gene>
<dbReference type="OrthoDB" id="8872244at2759"/>
<dbReference type="Pfam" id="PF12796">
    <property type="entry name" value="Ank_2"/>
    <property type="match status" value="1"/>
</dbReference>
<name>A0A4Z2E2U8_9TELE</name>
<keyword evidence="2" id="KW-1185">Reference proteome</keyword>
<protein>
    <submittedName>
        <fullName evidence="1">Calmodulin-binding transcription activator 1</fullName>
    </submittedName>
</protein>
<dbReference type="FunFam" id="1.25.40.20:FF:000165">
    <property type="entry name" value="calmodulin-binding transcription activator 1 isoform X2"/>
    <property type="match status" value="1"/>
</dbReference>
<dbReference type="GO" id="GO:0003690">
    <property type="term" value="F:double-stranded DNA binding"/>
    <property type="evidence" value="ECO:0007669"/>
    <property type="project" value="TreeGrafter"/>
</dbReference>
<accession>A0A4Z2E2U8</accession>
<proteinExistence type="predicted"/>
<dbReference type="PANTHER" id="PTHR23335">
    <property type="entry name" value="CALMODULIN-BINDING TRANSCRIPTION ACTIVATOR CAMTA"/>
    <property type="match status" value="1"/>
</dbReference>
<evidence type="ECO:0000313" key="2">
    <source>
        <dbReference type="Proteomes" id="UP000314294"/>
    </source>
</evidence>
<dbReference type="EMBL" id="SRLO01019993">
    <property type="protein sequence ID" value="TNN23053.1"/>
    <property type="molecule type" value="Genomic_DNA"/>
</dbReference>
<dbReference type="AlphaFoldDB" id="A0A4Z2E2U8"/>
<dbReference type="GO" id="GO:0006357">
    <property type="term" value="P:regulation of transcription by RNA polymerase II"/>
    <property type="evidence" value="ECO:0007669"/>
    <property type="project" value="TreeGrafter"/>
</dbReference>